<dbReference type="AlphaFoldDB" id="A0A7U1E1C4"/>
<proteinExistence type="predicted"/>
<dbReference type="EC" id="2.7.7.24" evidence="1"/>
<reference evidence="1" key="1">
    <citation type="journal article" date="2021" name="Sci. Rep.">
        <title>Antibiotic resistance plasmid composition and architecture in Escherichia coli isolates from meat.</title>
        <authorList>
            <person name="Darphorn T.S."/>
            <person name="Bel K."/>
            <person name="Koenders-van Sint Anneland B.B."/>
            <person name="Brul S."/>
            <person name="Ter Kuile B.H."/>
        </authorList>
    </citation>
    <scope>NUCLEOTIDE SEQUENCE</scope>
    <source>
        <strain evidence="1">ESBL3171</strain>
    </source>
</reference>
<geneLocation type="plasmid" evidence="1">
    <name>pESBL3171-IncF</name>
</geneLocation>
<dbReference type="EMBL" id="MW390526">
    <property type="protein sequence ID" value="QQZ47038.1"/>
    <property type="molecule type" value="Genomic_DNA"/>
</dbReference>
<keyword evidence="1" id="KW-0614">Plasmid</keyword>
<keyword evidence="1" id="KW-0548">Nucleotidyltransferase</keyword>
<dbReference type="Gene3D" id="2.160.10.10">
    <property type="entry name" value="Hexapeptide repeat proteins"/>
    <property type="match status" value="1"/>
</dbReference>
<organism evidence="1">
    <name type="scientific">Escherichia coli</name>
    <dbReference type="NCBI Taxonomy" id="562"/>
    <lineage>
        <taxon>Bacteria</taxon>
        <taxon>Pseudomonadati</taxon>
        <taxon>Pseudomonadota</taxon>
        <taxon>Gammaproteobacteria</taxon>
        <taxon>Enterobacterales</taxon>
        <taxon>Enterobacteriaceae</taxon>
        <taxon>Escherichia</taxon>
    </lineage>
</organism>
<protein>
    <submittedName>
        <fullName evidence="1">Glucose-1-phosphate thymidylyltransferase</fullName>
        <ecNumber evidence="1">2.7.7.24</ecNumber>
    </submittedName>
</protein>
<dbReference type="InterPro" id="IPR011004">
    <property type="entry name" value="Trimer_LpxA-like_sf"/>
</dbReference>
<name>A0A7U1E1C4_ECOLX</name>
<dbReference type="SUPFAM" id="SSF51161">
    <property type="entry name" value="Trimeric LpxA-like enzymes"/>
    <property type="match status" value="1"/>
</dbReference>
<sequence length="99" mass="11170">MSDSVLCERVYLGAQVRTSNHRLDDDDIYVRTEKGSINTGCKKLGCYIGKRSKLGVQVIVLPGRQIKEDTIIGPKIIIERNLDKGKYILKQEVLHDKGK</sequence>
<accession>A0A7U1E1C4</accession>
<keyword evidence="1" id="KW-0808">Transferase</keyword>
<evidence type="ECO:0000313" key="1">
    <source>
        <dbReference type="EMBL" id="QQZ47038.1"/>
    </source>
</evidence>
<dbReference type="GO" id="GO:0008879">
    <property type="term" value="F:glucose-1-phosphate thymidylyltransferase activity"/>
    <property type="evidence" value="ECO:0007669"/>
    <property type="project" value="UniProtKB-EC"/>
</dbReference>